<evidence type="ECO:0000256" key="5">
    <source>
        <dbReference type="ARBA" id="ARBA00023136"/>
    </source>
</evidence>
<dbReference type="GO" id="GO:0006890">
    <property type="term" value="P:retrograde vesicle-mediated transport, Golgi to endoplasmic reticulum"/>
    <property type="evidence" value="ECO:0007669"/>
    <property type="project" value="InterPro"/>
</dbReference>
<dbReference type="EMBL" id="JAAALK010000283">
    <property type="protein sequence ID" value="KAG8071721.1"/>
    <property type="molecule type" value="Genomic_DNA"/>
</dbReference>
<evidence type="ECO:0000256" key="2">
    <source>
        <dbReference type="ARBA" id="ARBA00022448"/>
    </source>
</evidence>
<dbReference type="InterPro" id="IPR056173">
    <property type="entry name" value="Sec20_C"/>
</dbReference>
<keyword evidence="5" id="KW-0472">Membrane</keyword>
<keyword evidence="2" id="KW-0813">Transport</keyword>
<organism evidence="7 8">
    <name type="scientific">Zizania palustris</name>
    <name type="common">Northern wild rice</name>
    <dbReference type="NCBI Taxonomy" id="103762"/>
    <lineage>
        <taxon>Eukaryota</taxon>
        <taxon>Viridiplantae</taxon>
        <taxon>Streptophyta</taxon>
        <taxon>Embryophyta</taxon>
        <taxon>Tracheophyta</taxon>
        <taxon>Spermatophyta</taxon>
        <taxon>Magnoliopsida</taxon>
        <taxon>Liliopsida</taxon>
        <taxon>Poales</taxon>
        <taxon>Poaceae</taxon>
        <taxon>BOP clade</taxon>
        <taxon>Oryzoideae</taxon>
        <taxon>Oryzeae</taxon>
        <taxon>Zizaniinae</taxon>
        <taxon>Zizania</taxon>
    </lineage>
</organism>
<comment type="subcellular location">
    <subcellularLocation>
        <location evidence="1">Membrane</location>
        <topology evidence="1">Single-pass type IV membrane protein</topology>
    </subcellularLocation>
</comment>
<reference evidence="7" key="2">
    <citation type="submission" date="2021-02" db="EMBL/GenBank/DDBJ databases">
        <authorList>
            <person name="Kimball J.A."/>
            <person name="Haas M.W."/>
            <person name="Macchietto M."/>
            <person name="Kono T."/>
            <person name="Duquette J."/>
            <person name="Shao M."/>
        </authorList>
    </citation>
    <scope>NUCLEOTIDE SEQUENCE</scope>
    <source>
        <tissue evidence="7">Fresh leaf tissue</tissue>
    </source>
</reference>
<dbReference type="Proteomes" id="UP000729402">
    <property type="component" value="Unassembled WGS sequence"/>
</dbReference>
<evidence type="ECO:0000256" key="4">
    <source>
        <dbReference type="ARBA" id="ARBA00022989"/>
    </source>
</evidence>
<keyword evidence="8" id="KW-1185">Reference proteome</keyword>
<comment type="caution">
    <text evidence="7">The sequence shown here is derived from an EMBL/GenBank/DDBJ whole genome shotgun (WGS) entry which is preliminary data.</text>
</comment>
<name>A0A8J5TCI6_ZIZPA</name>
<proteinExistence type="predicted"/>
<dbReference type="OrthoDB" id="46868at2759"/>
<accession>A0A8J5TCI6</accession>
<keyword evidence="4" id="KW-1133">Transmembrane helix</keyword>
<dbReference type="AlphaFoldDB" id="A0A8J5TCI6"/>
<protein>
    <recommendedName>
        <fullName evidence="6">Sec20 C-terminal domain-containing protein</fullName>
    </recommendedName>
</protein>
<evidence type="ECO:0000313" key="8">
    <source>
        <dbReference type="Proteomes" id="UP000729402"/>
    </source>
</evidence>
<evidence type="ECO:0000256" key="3">
    <source>
        <dbReference type="ARBA" id="ARBA00022692"/>
    </source>
</evidence>
<reference evidence="7" key="1">
    <citation type="journal article" date="2021" name="bioRxiv">
        <title>Whole Genome Assembly and Annotation of Northern Wild Rice, Zizania palustris L., Supports a Whole Genome Duplication in the Zizania Genus.</title>
        <authorList>
            <person name="Haas M."/>
            <person name="Kono T."/>
            <person name="Macchietto M."/>
            <person name="Millas R."/>
            <person name="McGilp L."/>
            <person name="Shao M."/>
            <person name="Duquette J."/>
            <person name="Hirsch C.N."/>
            <person name="Kimball J."/>
        </authorList>
    </citation>
    <scope>NUCLEOTIDE SEQUENCE</scope>
    <source>
        <tissue evidence="7">Fresh leaf tissue</tissue>
    </source>
</reference>
<dbReference type="Pfam" id="PF03908">
    <property type="entry name" value="Sec20"/>
    <property type="match status" value="1"/>
</dbReference>
<dbReference type="GO" id="GO:0031201">
    <property type="term" value="C:SNARE complex"/>
    <property type="evidence" value="ECO:0007669"/>
    <property type="project" value="TreeGrafter"/>
</dbReference>
<dbReference type="PANTHER" id="PTHR12825">
    <property type="entry name" value="BNIP1-RELATED"/>
    <property type="match status" value="1"/>
</dbReference>
<keyword evidence="3" id="KW-0812">Transmembrane</keyword>
<dbReference type="PANTHER" id="PTHR12825:SF1">
    <property type="entry name" value="RNA POLYMERASE II TRANSCRIPTION MEDIATORS"/>
    <property type="match status" value="1"/>
</dbReference>
<feature type="domain" description="Sec20 C-terminal" evidence="6">
    <location>
        <begin position="1"/>
        <end position="55"/>
    </location>
</feature>
<evidence type="ECO:0000313" key="7">
    <source>
        <dbReference type="EMBL" id="KAG8071721.1"/>
    </source>
</evidence>
<dbReference type="GO" id="GO:0005484">
    <property type="term" value="F:SNAP receptor activity"/>
    <property type="evidence" value="ECO:0007669"/>
    <property type="project" value="InterPro"/>
</dbReference>
<dbReference type="InterPro" id="IPR005606">
    <property type="entry name" value="Sec20"/>
</dbReference>
<sequence>MVQEGERSANTLATFDESTSILWKAEGEYQGHHSLLMRTCGFLSAMQRQVVFNRYLQLSLEPCSVEINGGFRLETPLCSVKTSFMATRSPDAGSSF</sequence>
<evidence type="ECO:0000259" key="6">
    <source>
        <dbReference type="Pfam" id="PF03908"/>
    </source>
</evidence>
<gene>
    <name evidence="7" type="ORF">GUJ93_ZPchr0006g46200</name>
</gene>
<dbReference type="GO" id="GO:0005783">
    <property type="term" value="C:endoplasmic reticulum"/>
    <property type="evidence" value="ECO:0007669"/>
    <property type="project" value="TreeGrafter"/>
</dbReference>
<evidence type="ECO:0000256" key="1">
    <source>
        <dbReference type="ARBA" id="ARBA00004211"/>
    </source>
</evidence>